<accession>A0AA88EMU9</accession>
<comment type="caution">
    <text evidence="1">The sequence shown here is derived from an EMBL/GenBank/DDBJ whole genome shotgun (WGS) entry which is preliminary data.</text>
</comment>
<gene>
    <name evidence="1" type="ORF">TIFTF001_053291</name>
</gene>
<protein>
    <submittedName>
        <fullName evidence="1">Uncharacterized protein</fullName>
    </submittedName>
</protein>
<keyword evidence="2" id="KW-1185">Reference proteome</keyword>
<dbReference type="EMBL" id="BTGU01012432">
    <property type="protein sequence ID" value="GMN74986.1"/>
    <property type="molecule type" value="Genomic_DNA"/>
</dbReference>
<name>A0AA88EMU9_FICCA</name>
<dbReference type="Proteomes" id="UP001187192">
    <property type="component" value="Unassembled WGS sequence"/>
</dbReference>
<organism evidence="1 2">
    <name type="scientific">Ficus carica</name>
    <name type="common">Common fig</name>
    <dbReference type="NCBI Taxonomy" id="3494"/>
    <lineage>
        <taxon>Eukaryota</taxon>
        <taxon>Viridiplantae</taxon>
        <taxon>Streptophyta</taxon>
        <taxon>Embryophyta</taxon>
        <taxon>Tracheophyta</taxon>
        <taxon>Spermatophyta</taxon>
        <taxon>Magnoliopsida</taxon>
        <taxon>eudicotyledons</taxon>
        <taxon>Gunneridae</taxon>
        <taxon>Pentapetalae</taxon>
        <taxon>rosids</taxon>
        <taxon>fabids</taxon>
        <taxon>Rosales</taxon>
        <taxon>Moraceae</taxon>
        <taxon>Ficeae</taxon>
        <taxon>Ficus</taxon>
    </lineage>
</organism>
<proteinExistence type="predicted"/>
<evidence type="ECO:0000313" key="1">
    <source>
        <dbReference type="EMBL" id="GMN74986.1"/>
    </source>
</evidence>
<reference evidence="1" key="1">
    <citation type="submission" date="2023-07" db="EMBL/GenBank/DDBJ databases">
        <title>draft genome sequence of fig (Ficus carica).</title>
        <authorList>
            <person name="Takahashi T."/>
            <person name="Nishimura K."/>
        </authorList>
    </citation>
    <scope>NUCLEOTIDE SEQUENCE</scope>
</reference>
<dbReference type="AlphaFoldDB" id="A0AA88EMU9"/>
<evidence type="ECO:0000313" key="2">
    <source>
        <dbReference type="Proteomes" id="UP001187192"/>
    </source>
</evidence>
<sequence length="116" mass="13100">MWVETYSDPIQVPIGPVIRARAKKFKYPLIGLIRATWSHADENVVTGKSTWDETYSDPVLVPIGPVTRARAKKFKDPLTGLIRASWSQAIAWRPIEGITSDNQHNKCVIQVIEETE</sequence>